<evidence type="ECO:0000313" key="4">
    <source>
        <dbReference type="Proteomes" id="UP000628079"/>
    </source>
</evidence>
<dbReference type="PANTHER" id="PTHR40078:SF1">
    <property type="entry name" value="INTEGRAL MEMBRANE PROTEIN"/>
    <property type="match status" value="1"/>
</dbReference>
<feature type="transmembrane region" description="Helical" evidence="2">
    <location>
        <begin position="100"/>
        <end position="121"/>
    </location>
</feature>
<keyword evidence="2" id="KW-0812">Transmembrane</keyword>
<dbReference type="Pfam" id="PF19700">
    <property type="entry name" value="DUF6198"/>
    <property type="match status" value="1"/>
</dbReference>
<dbReference type="AlphaFoldDB" id="A0A8H9FQD1"/>
<dbReference type="Proteomes" id="UP000628079">
    <property type="component" value="Unassembled WGS sequence"/>
</dbReference>
<dbReference type="InterPro" id="IPR038750">
    <property type="entry name" value="YczE/YyaS-like"/>
</dbReference>
<keyword evidence="2" id="KW-1133">Transmembrane helix</keyword>
<dbReference type="RefSeq" id="WP_229708310.1">
    <property type="nucleotide sequence ID" value="NZ_BMEA01000001.1"/>
</dbReference>
<organism evidence="3 4">
    <name type="scientific">Knoellia flava</name>
    <dbReference type="NCBI Taxonomy" id="913969"/>
    <lineage>
        <taxon>Bacteria</taxon>
        <taxon>Bacillati</taxon>
        <taxon>Actinomycetota</taxon>
        <taxon>Actinomycetes</taxon>
        <taxon>Micrococcales</taxon>
        <taxon>Intrasporangiaceae</taxon>
        <taxon>Knoellia</taxon>
    </lineage>
</organism>
<sequence length="264" mass="27976">MSPIQTLRAGAARRVDLVPMTPMEQLRAGHTVRRVTQLLVGLWLYGTAMAMFIRAELGLDPWDVFHYGVQEKVGWSFGTVVVVVGFLVLLLWIPLRQWPGLGTVMNVFVIGIATDVMLAVLETPEALWVRWAFLLGGIAVNGLGGALYIGSQYGPGPRDGLMTGLARRTGLSIRLIRTALEVSVLAVGWLLGGVVGVGTVLYALLIGPAVQAFLPLVTVRVHPPARLGDAGGDAGSAVDGEGEGQDPVDPRPAELAACDGERPA</sequence>
<gene>
    <name evidence="3" type="ORF">GCM10011314_07610</name>
</gene>
<dbReference type="PANTHER" id="PTHR40078">
    <property type="entry name" value="INTEGRAL MEMBRANE PROTEIN-RELATED"/>
    <property type="match status" value="1"/>
</dbReference>
<dbReference type="EMBL" id="BMEA01000001">
    <property type="protein sequence ID" value="GGB70753.1"/>
    <property type="molecule type" value="Genomic_DNA"/>
</dbReference>
<evidence type="ECO:0000313" key="3">
    <source>
        <dbReference type="EMBL" id="GGB70753.1"/>
    </source>
</evidence>
<evidence type="ECO:0008006" key="5">
    <source>
        <dbReference type="Google" id="ProtNLM"/>
    </source>
</evidence>
<evidence type="ECO:0000256" key="1">
    <source>
        <dbReference type="SAM" id="MobiDB-lite"/>
    </source>
</evidence>
<reference evidence="3" key="1">
    <citation type="journal article" date="2014" name="Int. J. Syst. Evol. Microbiol.">
        <title>Complete genome sequence of Corynebacterium casei LMG S-19264T (=DSM 44701T), isolated from a smear-ripened cheese.</title>
        <authorList>
            <consortium name="US DOE Joint Genome Institute (JGI-PGF)"/>
            <person name="Walter F."/>
            <person name="Albersmeier A."/>
            <person name="Kalinowski J."/>
            <person name="Ruckert C."/>
        </authorList>
    </citation>
    <scope>NUCLEOTIDE SEQUENCE</scope>
    <source>
        <strain evidence="3">CGMCC 1.10749</strain>
    </source>
</reference>
<protein>
    <recommendedName>
        <fullName evidence="5">Membrane protein YczE</fullName>
    </recommendedName>
</protein>
<name>A0A8H9FQD1_9MICO</name>
<feature type="region of interest" description="Disordered" evidence="1">
    <location>
        <begin position="230"/>
        <end position="264"/>
    </location>
</feature>
<accession>A0A8H9FQD1</accession>
<feature type="transmembrane region" description="Helical" evidence="2">
    <location>
        <begin position="127"/>
        <end position="150"/>
    </location>
</feature>
<evidence type="ECO:0000256" key="2">
    <source>
        <dbReference type="SAM" id="Phobius"/>
    </source>
</evidence>
<reference evidence="3" key="2">
    <citation type="submission" date="2020-09" db="EMBL/GenBank/DDBJ databases">
        <authorList>
            <person name="Sun Q."/>
            <person name="Zhou Y."/>
        </authorList>
    </citation>
    <scope>NUCLEOTIDE SEQUENCE</scope>
    <source>
        <strain evidence="3">CGMCC 1.10749</strain>
    </source>
</reference>
<feature type="transmembrane region" description="Helical" evidence="2">
    <location>
        <begin position="73"/>
        <end position="93"/>
    </location>
</feature>
<proteinExistence type="predicted"/>
<comment type="caution">
    <text evidence="3">The sequence shown here is derived from an EMBL/GenBank/DDBJ whole genome shotgun (WGS) entry which is preliminary data.</text>
</comment>
<feature type="transmembrane region" description="Helical" evidence="2">
    <location>
        <begin position="35"/>
        <end position="53"/>
    </location>
</feature>
<keyword evidence="2" id="KW-0472">Membrane</keyword>